<reference evidence="1" key="1">
    <citation type="submission" date="2024-02" db="EMBL/GenBank/DDBJ databases">
        <authorList>
            <consortium name="ELIXIR-Norway"/>
            <consortium name="Elixir Norway"/>
        </authorList>
    </citation>
    <scope>NUCLEOTIDE SEQUENCE</scope>
</reference>
<sequence>MPAANGRESSKRVGIQSRGAQHRTAVAACESGKGIRKGYIPRKRNPIPLFTVEISRDVLSLPLVATKNQSSSQEQNREKEKDRRQAEGRV</sequence>
<protein>
    <submittedName>
        <fullName evidence="1">Uncharacterized protein</fullName>
    </submittedName>
</protein>
<evidence type="ECO:0000313" key="1">
    <source>
        <dbReference type="EMBL" id="CAK9263316.1"/>
    </source>
</evidence>
<keyword evidence="2" id="KW-1185">Reference proteome</keyword>
<dbReference type="EMBL" id="OZ020110">
    <property type="protein sequence ID" value="CAK9263316.1"/>
    <property type="molecule type" value="Genomic_DNA"/>
</dbReference>
<proteinExistence type="predicted"/>
<organism evidence="1 2">
    <name type="scientific">Sphagnum jensenii</name>
    <dbReference type="NCBI Taxonomy" id="128206"/>
    <lineage>
        <taxon>Eukaryota</taxon>
        <taxon>Viridiplantae</taxon>
        <taxon>Streptophyta</taxon>
        <taxon>Embryophyta</taxon>
        <taxon>Bryophyta</taxon>
        <taxon>Sphagnophytina</taxon>
        <taxon>Sphagnopsida</taxon>
        <taxon>Sphagnales</taxon>
        <taxon>Sphagnaceae</taxon>
        <taxon>Sphagnum</taxon>
    </lineage>
</organism>
<accession>A0ABP0W933</accession>
<dbReference type="Proteomes" id="UP001497444">
    <property type="component" value="Chromosome 15"/>
</dbReference>
<evidence type="ECO:0000313" key="2">
    <source>
        <dbReference type="Proteomes" id="UP001497444"/>
    </source>
</evidence>
<name>A0ABP0W933_9BRYO</name>
<gene>
    <name evidence="1" type="ORF">CSSPJE1EN1_LOCUS8794</name>
</gene>